<evidence type="ECO:0000256" key="1">
    <source>
        <dbReference type="ARBA" id="ARBA00007401"/>
    </source>
</evidence>
<dbReference type="EMBL" id="RXOC01000006">
    <property type="protein sequence ID" value="RXF69704.1"/>
    <property type="molecule type" value="Genomic_DNA"/>
</dbReference>
<feature type="domain" description="Glycoside hydrolase family 2 immunoglobulin-like beta-sandwich" evidence="4">
    <location>
        <begin position="253"/>
        <end position="346"/>
    </location>
</feature>
<feature type="domain" description="Glycoside hydrolase family 2 catalytic" evidence="5">
    <location>
        <begin position="357"/>
        <end position="512"/>
    </location>
</feature>
<protein>
    <submittedName>
        <fullName evidence="8">Glycosyl hydrolase</fullName>
    </submittedName>
</protein>
<dbReference type="Pfam" id="PF00703">
    <property type="entry name" value="Glyco_hydro_2"/>
    <property type="match status" value="1"/>
</dbReference>
<evidence type="ECO:0000259" key="6">
    <source>
        <dbReference type="Pfam" id="PF18368"/>
    </source>
</evidence>
<accession>A0A4Q0M989</accession>
<dbReference type="InterPro" id="IPR036156">
    <property type="entry name" value="Beta-gal/glucu_dom_sf"/>
</dbReference>
<comment type="caution">
    <text evidence="8">The sequence shown here is derived from an EMBL/GenBank/DDBJ whole genome shotgun (WGS) entry which is preliminary data.</text>
</comment>
<name>A0A4Q0M989_9SPHI</name>
<keyword evidence="2 8" id="KW-0378">Hydrolase</keyword>
<dbReference type="InterPro" id="IPR041351">
    <property type="entry name" value="Ig_GlcNase"/>
</dbReference>
<keyword evidence="3" id="KW-0326">Glycosidase</keyword>
<dbReference type="InterPro" id="IPR017853">
    <property type="entry name" value="GH"/>
</dbReference>
<dbReference type="Gene3D" id="3.20.20.80">
    <property type="entry name" value="Glycosidases"/>
    <property type="match status" value="1"/>
</dbReference>
<evidence type="ECO:0000313" key="9">
    <source>
        <dbReference type="Proteomes" id="UP000290848"/>
    </source>
</evidence>
<evidence type="ECO:0000313" key="8">
    <source>
        <dbReference type="EMBL" id="RXF69704.1"/>
    </source>
</evidence>
<organism evidence="8 9">
    <name type="scientific">Arcticibacter tournemirensis</name>
    <dbReference type="NCBI Taxonomy" id="699437"/>
    <lineage>
        <taxon>Bacteria</taxon>
        <taxon>Pseudomonadati</taxon>
        <taxon>Bacteroidota</taxon>
        <taxon>Sphingobacteriia</taxon>
        <taxon>Sphingobacteriales</taxon>
        <taxon>Sphingobacteriaceae</taxon>
        <taxon>Arcticibacter</taxon>
    </lineage>
</organism>
<dbReference type="Pfam" id="PF18368">
    <property type="entry name" value="Ig_GlcNase"/>
    <property type="match status" value="1"/>
</dbReference>
<sequence length="887" mass="100815">MFSKLGFLKCIVPVMTGFIVAFTAVKAQDRYELNSGWKMAAVKEVKELGTAVSLKTYSLANWKPAVVPGTVLTSMLENKAVPDPFWGMNNEKIPDIYHTGRDYYTYWFSKDFKESYPSGGKQVWLTFRGINYSCEIFLNGKKVNPKPYKGMFLRKSFNISKLLSRDGNNRLAVIVYPPDPVGNPNGGQGGDGVIARNVSHQYVAGWDWIRPIRDRNTGIWDKVYIEKTGSINLKNPHVVTLVPGKRNTDGLQKPATVKVSAELENATDRRIEGILQYILEGTKVSKNVSVAPGRSVTVELPDHILKNPRLWWPAGYGKQDLYNTNLQFLESGKLVSDSEKLSFGVREVQTEWNADTKSKQILVNGQKIFIKGGNWIISDAMLRFTKERYDAEIRYHRDMNLNLIRIWGGALIERPEFYEACDKYGMLVLQDFWMSGDCNGRWVDPMKKEDQWTRRQYPDDHHLFLESAADMIKMVRNHPSLAMWCGGNEITPPEDILVPLRDSILPKLDGTRWFIDYSNSDEMSYNIIGGNGDGPYTIQPVSSFWEKRTFPFNSEVGSVGVGDYESLERFIPKENMKVPVPRPGQQPSEEADSVWTYHTYTGVGYEQSIEPYGKPSDVHDFATKAQLVNYDQYRGLMEGFSSHMWDWYTGVIIWKTQNPWTAMRGQMYDYYLDPNACLYGLRAGSRSLNIMCNPVDGMVMLVNNGFKQQRNLMLAIKTYDMSGKEKMITQVFAYIEPSSVKKILSVKKELDELSKEEGAFLSLQILDEKQQVLCDNFYWYPNQKGEYSGLNKMKQAALVADTRSIGKGKVEVKLKNPVGNPVAFFNRISLLDPATGKRILPAFYDDNYVSVMPGAEKTVIIEYPSPVANPVLSVKGWNVNEQKATIK</sequence>
<dbReference type="Gene3D" id="2.60.120.260">
    <property type="entry name" value="Galactose-binding domain-like"/>
    <property type="match status" value="1"/>
</dbReference>
<evidence type="ECO:0000259" key="7">
    <source>
        <dbReference type="Pfam" id="PF22666"/>
    </source>
</evidence>
<dbReference type="AlphaFoldDB" id="A0A4Q0M989"/>
<evidence type="ECO:0000259" key="4">
    <source>
        <dbReference type="Pfam" id="PF00703"/>
    </source>
</evidence>
<dbReference type="Gene3D" id="2.60.40.10">
    <property type="entry name" value="Immunoglobulins"/>
    <property type="match status" value="3"/>
</dbReference>
<dbReference type="SUPFAM" id="SSF49785">
    <property type="entry name" value="Galactose-binding domain-like"/>
    <property type="match status" value="1"/>
</dbReference>
<dbReference type="InterPro" id="IPR008979">
    <property type="entry name" value="Galactose-bd-like_sf"/>
</dbReference>
<proteinExistence type="inferred from homology"/>
<dbReference type="InterPro" id="IPR043534">
    <property type="entry name" value="EBDG/EBM"/>
</dbReference>
<dbReference type="InterPro" id="IPR013783">
    <property type="entry name" value="Ig-like_fold"/>
</dbReference>
<evidence type="ECO:0000256" key="3">
    <source>
        <dbReference type="ARBA" id="ARBA00023295"/>
    </source>
</evidence>
<dbReference type="Proteomes" id="UP000290848">
    <property type="component" value="Unassembled WGS sequence"/>
</dbReference>
<dbReference type="GO" id="GO:0005975">
    <property type="term" value="P:carbohydrate metabolic process"/>
    <property type="evidence" value="ECO:0007669"/>
    <property type="project" value="InterPro"/>
</dbReference>
<dbReference type="Pfam" id="PF22666">
    <property type="entry name" value="Glyco_hydro_2_N2"/>
    <property type="match status" value="1"/>
</dbReference>
<dbReference type="GO" id="GO:0004553">
    <property type="term" value="F:hydrolase activity, hydrolyzing O-glycosyl compounds"/>
    <property type="evidence" value="ECO:0007669"/>
    <property type="project" value="InterPro"/>
</dbReference>
<dbReference type="RefSeq" id="WP_128769404.1">
    <property type="nucleotide sequence ID" value="NZ_RXOC01000006.1"/>
</dbReference>
<dbReference type="PANTHER" id="PTHR43536:SF1">
    <property type="entry name" value="MANNOSYLGLYCOPROTEIN ENDO-BETA-MANNOSIDASE"/>
    <property type="match status" value="1"/>
</dbReference>
<reference evidence="8 9" key="1">
    <citation type="submission" date="2018-12" db="EMBL/GenBank/DDBJ databases">
        <title>The Draft Genome Sequence of the Soil Bacterium Pedobacter tournemirensis R1.</title>
        <authorList>
            <person name="He J."/>
        </authorList>
    </citation>
    <scope>NUCLEOTIDE SEQUENCE [LARGE SCALE GENOMIC DNA]</scope>
    <source>
        <strain evidence="8 9">R1</strain>
    </source>
</reference>
<dbReference type="InterPro" id="IPR054593">
    <property type="entry name" value="Beta-mannosidase-like_N2"/>
</dbReference>
<dbReference type="InterPro" id="IPR006102">
    <property type="entry name" value="Ig-like_GH2"/>
</dbReference>
<evidence type="ECO:0000256" key="2">
    <source>
        <dbReference type="ARBA" id="ARBA00022801"/>
    </source>
</evidence>
<dbReference type="SUPFAM" id="SSF51445">
    <property type="entry name" value="(Trans)glycosidases"/>
    <property type="match status" value="1"/>
</dbReference>
<evidence type="ECO:0000259" key="5">
    <source>
        <dbReference type="Pfam" id="PF02836"/>
    </source>
</evidence>
<dbReference type="PANTHER" id="PTHR43536">
    <property type="entry name" value="MANNOSYLGLYCOPROTEIN ENDO-BETA-MANNOSIDASE"/>
    <property type="match status" value="1"/>
</dbReference>
<gene>
    <name evidence="8" type="ORF">EKH83_10635</name>
</gene>
<comment type="similarity">
    <text evidence="1">Belongs to the glycosyl hydrolase 2 family.</text>
</comment>
<dbReference type="SUPFAM" id="SSF49303">
    <property type="entry name" value="beta-Galactosidase/glucuronidase domain"/>
    <property type="match status" value="3"/>
</dbReference>
<feature type="domain" description="Beta-mannosidase-like galactose-binding" evidence="7">
    <location>
        <begin position="56"/>
        <end position="220"/>
    </location>
</feature>
<feature type="domain" description="Exo-beta-D-glucosaminidase Ig-fold" evidence="6">
    <location>
        <begin position="776"/>
        <end position="879"/>
    </location>
</feature>
<dbReference type="Pfam" id="PF02836">
    <property type="entry name" value="Glyco_hydro_2_C"/>
    <property type="match status" value="1"/>
</dbReference>
<dbReference type="InterPro" id="IPR006103">
    <property type="entry name" value="Glyco_hydro_2_cat"/>
</dbReference>